<keyword evidence="1" id="KW-0812">Transmembrane</keyword>
<feature type="domain" description="GGDEF" evidence="3">
    <location>
        <begin position="956"/>
        <end position="1088"/>
    </location>
</feature>
<dbReference type="PANTHER" id="PTHR33121">
    <property type="entry name" value="CYCLIC DI-GMP PHOSPHODIESTERASE PDEF"/>
    <property type="match status" value="1"/>
</dbReference>
<dbReference type="SMART" id="SM00052">
    <property type="entry name" value="EAL"/>
    <property type="match status" value="1"/>
</dbReference>
<dbReference type="NCBIfam" id="TIGR00254">
    <property type="entry name" value="GGDEF"/>
    <property type="match status" value="2"/>
</dbReference>
<dbReference type="CDD" id="cd01949">
    <property type="entry name" value="GGDEF"/>
    <property type="match status" value="2"/>
</dbReference>
<evidence type="ECO:0000313" key="5">
    <source>
        <dbReference type="Proteomes" id="UP000093629"/>
    </source>
</evidence>
<evidence type="ECO:0000259" key="3">
    <source>
        <dbReference type="PROSITE" id="PS50887"/>
    </source>
</evidence>
<feature type="transmembrane region" description="Helical" evidence="1">
    <location>
        <begin position="829"/>
        <end position="846"/>
    </location>
</feature>
<dbReference type="CDD" id="cd01948">
    <property type="entry name" value="EAL"/>
    <property type="match status" value="1"/>
</dbReference>
<feature type="transmembrane region" description="Helical" evidence="1">
    <location>
        <begin position="49"/>
        <end position="67"/>
    </location>
</feature>
<dbReference type="SMART" id="SM00267">
    <property type="entry name" value="GGDEF"/>
    <property type="match status" value="2"/>
</dbReference>
<dbReference type="Gene3D" id="3.30.70.270">
    <property type="match status" value="2"/>
</dbReference>
<feature type="transmembrane region" description="Helical" evidence="1">
    <location>
        <begin position="176"/>
        <end position="196"/>
    </location>
</feature>
<evidence type="ECO:0000313" key="4">
    <source>
        <dbReference type="EMBL" id="OBK20016.1"/>
    </source>
</evidence>
<feature type="transmembrane region" description="Helical" evidence="1">
    <location>
        <begin position="701"/>
        <end position="722"/>
    </location>
</feature>
<feature type="transmembrane region" description="Helical" evidence="1">
    <location>
        <begin position="20"/>
        <end position="43"/>
    </location>
</feature>
<dbReference type="InterPro" id="IPR050706">
    <property type="entry name" value="Cyclic-di-GMP_PDE-like"/>
</dbReference>
<dbReference type="PROSITE" id="PS50883">
    <property type="entry name" value="EAL"/>
    <property type="match status" value="1"/>
</dbReference>
<name>A0A1A3NDY2_MYCAS</name>
<organism evidence="4 5">
    <name type="scientific">Mycobacterium asiaticum</name>
    <dbReference type="NCBI Taxonomy" id="1790"/>
    <lineage>
        <taxon>Bacteria</taxon>
        <taxon>Bacillati</taxon>
        <taxon>Actinomycetota</taxon>
        <taxon>Actinomycetes</taxon>
        <taxon>Mycobacteriales</taxon>
        <taxon>Mycobacteriaceae</taxon>
        <taxon>Mycobacterium</taxon>
    </lineage>
</organism>
<dbReference type="SUPFAM" id="SSF55073">
    <property type="entry name" value="Nucleotide cyclase"/>
    <property type="match status" value="2"/>
</dbReference>
<feature type="transmembrane region" description="Helical" evidence="1">
    <location>
        <begin position="638"/>
        <end position="660"/>
    </location>
</feature>
<evidence type="ECO:0000259" key="2">
    <source>
        <dbReference type="PROSITE" id="PS50883"/>
    </source>
</evidence>
<dbReference type="EMBL" id="LZLQ01000009">
    <property type="protein sequence ID" value="OBK20016.1"/>
    <property type="molecule type" value="Genomic_DNA"/>
</dbReference>
<feature type="domain" description="GGDEF" evidence="3">
    <location>
        <begin position="366"/>
        <end position="498"/>
    </location>
</feature>
<proteinExistence type="predicted"/>
<gene>
    <name evidence="4" type="ORF">A5636_16895</name>
</gene>
<feature type="transmembrane region" description="Helical" evidence="1">
    <location>
        <begin position="277"/>
        <end position="295"/>
    </location>
</feature>
<dbReference type="PROSITE" id="PS50887">
    <property type="entry name" value="GGDEF"/>
    <property type="match status" value="2"/>
</dbReference>
<feature type="transmembrane region" description="Helical" evidence="1">
    <location>
        <begin position="734"/>
        <end position="756"/>
    </location>
</feature>
<keyword evidence="1" id="KW-1133">Transmembrane helix</keyword>
<comment type="caution">
    <text evidence="4">The sequence shown here is derived from an EMBL/GenBank/DDBJ whole genome shotgun (WGS) entry which is preliminary data.</text>
</comment>
<accession>A0A1A3NDY2</accession>
<dbReference type="GO" id="GO:0071111">
    <property type="term" value="F:cyclic-guanylate-specific phosphodiesterase activity"/>
    <property type="evidence" value="ECO:0007669"/>
    <property type="project" value="InterPro"/>
</dbReference>
<feature type="transmembrane region" description="Helical" evidence="1">
    <location>
        <begin position="607"/>
        <end position="626"/>
    </location>
</feature>
<feature type="transmembrane region" description="Helical" evidence="1">
    <location>
        <begin position="768"/>
        <end position="788"/>
    </location>
</feature>
<sequence length="1361" mass="145405">MKRWMVRPYPLPGLTKGISLAVIGGYGVAAALVAASSSFGWQGPYATRPVIQVVTLVGLAFAVGCTGRAACHARGRRSAGWLALSVALAGWVVGEVIWAVYDVRPELDHASHPAAGEIVLLLYPLGAFTSLLLLSDPVGHNMRRLFLDGVIVATSLFVASWVFVLDRLLREASTSGLTTVVHIFADVSLMTTAILALSRGRPGGRRSVNLVAAAVVTIAVADTLVVFRTGVGSYHTGELVDVSRLAGLGMLAMAGLISVNETATAPTRQISSRLRLWLPYIPLLLAAAVGLGHALRLMRHGPLLLGAGILVVAVLARQFVVLVENQGLLTEVAQEAFRDSLTGLANRAHFLHDLEQAVARRGADAAAIAVMCLDLDNFKSVNDALGHPAGDELLVRVAGRLTTVLGEAGTVARLGGDEFAVLIEGPVEASQAAAQRALESFDVPIVIDGVPLAVRPSIGFTVTASDSNCTVDELLRHADLAMYAAKREGGQCIRSFVPDLPLPYALPELTESAIAEFTAGPDLDAKSDLERGSGFKTESDFETRLDFKTKLENEFDSGRIHRGAFGSVTDSANATALARTIKPLAATPKPRIEDASDAPPDVRWPPLGIWISLAVLGIGVLVFVSSCLLNPRADHSQFFADILYPGLNLFAAALIAIRAYRVKADRAAWTVIAVAMVSSALGDVLYAQYVPDGQSPSIADPAYLAFYPLAYVGLLLLMRTRLKRVPVPVRLDSLICALAMAAVAAALTAGPIHAATVRTPATVLVGLIYPWGDLVLTALAAGMLPILGWRKEFRWGLLVAAFLLIAAADTAYLFETSASEYRVGTMLDAFWPASSLLLAIASWAPWSSVPPLPRRGLGSYVAPVACTIVALAVTALGRNSSVAPTLAALSLIAVAARFSVTFREVSILAETHRHAMTDELTTLPNRRSLATALTEVPVAAPSGPVVGPSLTPRGPARRALLLLQLHEFREITDSLGYHFRDELLCQIANRLSQNVRRDDLLARAGDDEFAVLLAEGADLIAARAQAGRLLEALGEPFALDPMTVEVDARIAIALYPDHCDHPQELLTRAEMALPHARSAKGKIAVYDSDFELYRDNDPNLIEELRAALVEGSELTCHYQPKINAADGSVHSVEALLRWHHPNRGLLLPEEFLPAAERAGLMRKVANRTVNLALAQARSWRDQGMPLIVAVNLSTTNLLDLDLVGTVDQLLQTHGLPASELIIEITESTLVDSARSRNTVAALQRLGVRISLDDYGTGWSSLARLQDVSVDELKLDRVFVARLAQDPRSVAIVRSTVALAANLGADLVAEGVEDELTLRALRQYGCTITQGYVHSPPLPADDLQRWIGGRALAGPPARSVNE</sequence>
<feature type="transmembrane region" description="Helical" evidence="1">
    <location>
        <begin position="79"/>
        <end position="101"/>
    </location>
</feature>
<dbReference type="Gene3D" id="3.20.20.450">
    <property type="entry name" value="EAL domain"/>
    <property type="match status" value="1"/>
</dbReference>
<keyword evidence="5" id="KW-1185">Reference proteome</keyword>
<feature type="transmembrane region" description="Helical" evidence="1">
    <location>
        <begin position="113"/>
        <end position="133"/>
    </location>
</feature>
<feature type="transmembrane region" description="Helical" evidence="1">
    <location>
        <begin position="858"/>
        <end position="876"/>
    </location>
</feature>
<dbReference type="InterPro" id="IPR001633">
    <property type="entry name" value="EAL_dom"/>
</dbReference>
<feature type="transmembrane region" description="Helical" evidence="1">
    <location>
        <begin position="208"/>
        <end position="227"/>
    </location>
</feature>
<feature type="transmembrane region" description="Helical" evidence="1">
    <location>
        <begin position="145"/>
        <end position="164"/>
    </location>
</feature>
<dbReference type="InterPro" id="IPR029787">
    <property type="entry name" value="Nucleotide_cyclase"/>
</dbReference>
<feature type="transmembrane region" description="Helical" evidence="1">
    <location>
        <begin position="301"/>
        <end position="320"/>
    </location>
</feature>
<feature type="transmembrane region" description="Helical" evidence="1">
    <location>
        <begin position="795"/>
        <end position="814"/>
    </location>
</feature>
<feature type="domain" description="EAL" evidence="2">
    <location>
        <begin position="1097"/>
        <end position="1350"/>
    </location>
</feature>
<reference evidence="4 5" key="1">
    <citation type="submission" date="2016-06" db="EMBL/GenBank/DDBJ databases">
        <authorList>
            <person name="Kjaerup R.B."/>
            <person name="Dalgaard T.S."/>
            <person name="Juul-Madsen H.R."/>
        </authorList>
    </citation>
    <scope>NUCLEOTIDE SEQUENCE [LARGE SCALE GENOMIC DNA]</scope>
    <source>
        <strain evidence="4 5">1245139.5</strain>
    </source>
</reference>
<dbReference type="Pfam" id="PF00990">
    <property type="entry name" value="GGDEF"/>
    <property type="match status" value="2"/>
</dbReference>
<dbReference type="Pfam" id="PF00563">
    <property type="entry name" value="EAL"/>
    <property type="match status" value="1"/>
</dbReference>
<protein>
    <submittedName>
        <fullName evidence="4">Diguanylate phosphodiesterase</fullName>
    </submittedName>
</protein>
<dbReference type="SUPFAM" id="SSF141868">
    <property type="entry name" value="EAL domain-like"/>
    <property type="match status" value="1"/>
</dbReference>
<evidence type="ECO:0000256" key="1">
    <source>
        <dbReference type="SAM" id="Phobius"/>
    </source>
</evidence>
<dbReference type="InterPro" id="IPR000160">
    <property type="entry name" value="GGDEF_dom"/>
</dbReference>
<dbReference type="InterPro" id="IPR035919">
    <property type="entry name" value="EAL_sf"/>
</dbReference>
<feature type="transmembrane region" description="Helical" evidence="1">
    <location>
        <begin position="247"/>
        <end position="265"/>
    </location>
</feature>
<dbReference type="InterPro" id="IPR043128">
    <property type="entry name" value="Rev_trsase/Diguanyl_cyclase"/>
</dbReference>
<dbReference type="Proteomes" id="UP000093629">
    <property type="component" value="Unassembled WGS sequence"/>
</dbReference>
<dbReference type="PANTHER" id="PTHR33121:SF70">
    <property type="entry name" value="SIGNALING PROTEIN YKOW"/>
    <property type="match status" value="1"/>
</dbReference>
<keyword evidence="1" id="KW-0472">Membrane</keyword>
<feature type="transmembrane region" description="Helical" evidence="1">
    <location>
        <begin position="667"/>
        <end position="689"/>
    </location>
</feature>